<feature type="compositionally biased region" description="Polar residues" evidence="1">
    <location>
        <begin position="78"/>
        <end position="103"/>
    </location>
</feature>
<organism evidence="2 3">
    <name type="scientific">Sphaeroforma arctica JP610</name>
    <dbReference type="NCBI Taxonomy" id="667725"/>
    <lineage>
        <taxon>Eukaryota</taxon>
        <taxon>Ichthyosporea</taxon>
        <taxon>Ichthyophonida</taxon>
        <taxon>Sphaeroforma</taxon>
    </lineage>
</organism>
<proteinExistence type="predicted"/>
<reference evidence="2 3" key="1">
    <citation type="submission" date="2011-02" db="EMBL/GenBank/DDBJ databases">
        <title>The Genome Sequence of Sphaeroforma arctica JP610.</title>
        <authorList>
            <consortium name="The Broad Institute Genome Sequencing Platform"/>
            <person name="Russ C."/>
            <person name="Cuomo C."/>
            <person name="Young S.K."/>
            <person name="Zeng Q."/>
            <person name="Gargeya S."/>
            <person name="Alvarado L."/>
            <person name="Berlin A."/>
            <person name="Chapman S.B."/>
            <person name="Chen Z."/>
            <person name="Freedman E."/>
            <person name="Gellesch M."/>
            <person name="Goldberg J."/>
            <person name="Griggs A."/>
            <person name="Gujja S."/>
            <person name="Heilman E."/>
            <person name="Heiman D."/>
            <person name="Howarth C."/>
            <person name="Mehta T."/>
            <person name="Neiman D."/>
            <person name="Pearson M."/>
            <person name="Roberts A."/>
            <person name="Saif S."/>
            <person name="Shea T."/>
            <person name="Shenoy N."/>
            <person name="Sisk P."/>
            <person name="Stolte C."/>
            <person name="Sykes S."/>
            <person name="White J."/>
            <person name="Yandava C."/>
            <person name="Burger G."/>
            <person name="Gray M.W."/>
            <person name="Holland P.W.H."/>
            <person name="King N."/>
            <person name="Lang F.B.F."/>
            <person name="Roger A.J."/>
            <person name="Ruiz-Trillo I."/>
            <person name="Haas B."/>
            <person name="Nusbaum C."/>
            <person name="Birren B."/>
        </authorList>
    </citation>
    <scope>NUCLEOTIDE SEQUENCE [LARGE SCALE GENOMIC DNA]</scope>
    <source>
        <strain evidence="2 3">JP610</strain>
    </source>
</reference>
<keyword evidence="3" id="KW-1185">Reference proteome</keyword>
<sequence length="114" mass="12420">SQDGHLRSSYGRTRSTGNSIGNTHQEHGNNIRNTTGKAPFNPQNLQQHLQLIEDEQKHSQPNSEGVQHPNIAGGNGLQNGSNPQLNMQQHSSMSTLQQPNHQMSPMHGSVPKSG</sequence>
<feature type="non-terminal residue" evidence="2">
    <location>
        <position position="114"/>
    </location>
</feature>
<protein>
    <submittedName>
        <fullName evidence="2">Uncharacterized protein</fullName>
    </submittedName>
</protein>
<accession>A0A0L0FDB7</accession>
<feature type="compositionally biased region" description="Polar residues" evidence="1">
    <location>
        <begin position="30"/>
        <end position="49"/>
    </location>
</feature>
<dbReference type="EMBL" id="KQ244814">
    <property type="protein sequence ID" value="KNC74058.1"/>
    <property type="molecule type" value="Genomic_DNA"/>
</dbReference>
<dbReference type="AlphaFoldDB" id="A0A0L0FDB7"/>
<dbReference type="GeneID" id="25913888"/>
<feature type="non-terminal residue" evidence="2">
    <location>
        <position position="1"/>
    </location>
</feature>
<name>A0A0L0FDB7_9EUKA</name>
<dbReference type="RefSeq" id="XP_014147960.1">
    <property type="nucleotide sequence ID" value="XM_014292485.1"/>
</dbReference>
<feature type="region of interest" description="Disordered" evidence="1">
    <location>
        <begin position="1"/>
        <end position="114"/>
    </location>
</feature>
<evidence type="ECO:0000313" key="2">
    <source>
        <dbReference type="EMBL" id="KNC74058.1"/>
    </source>
</evidence>
<evidence type="ECO:0000256" key="1">
    <source>
        <dbReference type="SAM" id="MobiDB-lite"/>
    </source>
</evidence>
<evidence type="ECO:0000313" key="3">
    <source>
        <dbReference type="Proteomes" id="UP000054560"/>
    </source>
</evidence>
<gene>
    <name evidence="2" type="ORF">SARC_13384</name>
</gene>
<dbReference type="Proteomes" id="UP000054560">
    <property type="component" value="Unassembled WGS sequence"/>
</dbReference>
<feature type="compositionally biased region" description="Polar residues" evidence="1">
    <location>
        <begin position="10"/>
        <end position="23"/>
    </location>
</feature>